<evidence type="ECO:0000256" key="1">
    <source>
        <dbReference type="SAM" id="MobiDB-lite"/>
    </source>
</evidence>
<reference evidence="2 3" key="1">
    <citation type="submission" date="2020-02" db="EMBL/GenBank/DDBJ databases">
        <authorList>
            <person name="Ma Q."/>
            <person name="Huang Y."/>
            <person name="Song X."/>
            <person name="Pei D."/>
        </authorList>
    </citation>
    <scope>NUCLEOTIDE SEQUENCE [LARGE SCALE GENOMIC DNA]</scope>
    <source>
        <strain evidence="2">Sxm20200214</strain>
        <tissue evidence="2">Leaf</tissue>
    </source>
</reference>
<feature type="region of interest" description="Disordered" evidence="1">
    <location>
        <begin position="18"/>
        <end position="42"/>
    </location>
</feature>
<dbReference type="Proteomes" id="UP000886595">
    <property type="component" value="Unassembled WGS sequence"/>
</dbReference>
<dbReference type="AlphaFoldDB" id="A0A8X8AWT0"/>
<name>A0A8X8AWT0_BRACI</name>
<protein>
    <submittedName>
        <fullName evidence="2">Uncharacterized protein</fullName>
    </submittedName>
</protein>
<dbReference type="InterPro" id="IPR008480">
    <property type="entry name" value="DUF761_pln"/>
</dbReference>
<dbReference type="EMBL" id="JAAMPC010000005">
    <property type="protein sequence ID" value="KAG2313733.1"/>
    <property type="molecule type" value="Genomic_DNA"/>
</dbReference>
<proteinExistence type="predicted"/>
<dbReference type="Pfam" id="PF05553">
    <property type="entry name" value="DUF761"/>
    <property type="match status" value="1"/>
</dbReference>
<comment type="caution">
    <text evidence="2">The sequence shown here is derived from an EMBL/GenBank/DDBJ whole genome shotgun (WGS) entry which is preliminary data.</text>
</comment>
<sequence length="69" mass="7874">MSSVQQLPVQLRKVTNSKKVITEKRRSVTVPSNGNKLESKPTIHDHDVDKCAEAFIQNFRRQLLLQGDD</sequence>
<evidence type="ECO:0000313" key="2">
    <source>
        <dbReference type="EMBL" id="KAG2313733.1"/>
    </source>
</evidence>
<gene>
    <name evidence="2" type="ORF">Bca52824_025290</name>
</gene>
<dbReference type="OrthoDB" id="1050354at2759"/>
<organism evidence="2 3">
    <name type="scientific">Brassica carinata</name>
    <name type="common">Ethiopian mustard</name>
    <name type="synonym">Abyssinian cabbage</name>
    <dbReference type="NCBI Taxonomy" id="52824"/>
    <lineage>
        <taxon>Eukaryota</taxon>
        <taxon>Viridiplantae</taxon>
        <taxon>Streptophyta</taxon>
        <taxon>Embryophyta</taxon>
        <taxon>Tracheophyta</taxon>
        <taxon>Spermatophyta</taxon>
        <taxon>Magnoliopsida</taxon>
        <taxon>eudicotyledons</taxon>
        <taxon>Gunneridae</taxon>
        <taxon>Pentapetalae</taxon>
        <taxon>rosids</taxon>
        <taxon>malvids</taxon>
        <taxon>Brassicales</taxon>
        <taxon>Brassicaceae</taxon>
        <taxon>Brassiceae</taxon>
        <taxon>Brassica</taxon>
    </lineage>
</organism>
<accession>A0A8X8AWT0</accession>
<keyword evidence="3" id="KW-1185">Reference proteome</keyword>
<evidence type="ECO:0000313" key="3">
    <source>
        <dbReference type="Proteomes" id="UP000886595"/>
    </source>
</evidence>